<comment type="caution">
    <text evidence="10">The sequence shown here is derived from an EMBL/GenBank/DDBJ whole genome shotgun (WGS) entry which is preliminary data.</text>
</comment>
<dbReference type="GO" id="GO:0046316">
    <property type="term" value="F:gluconokinase activity"/>
    <property type="evidence" value="ECO:0007669"/>
    <property type="project" value="UniProtKB-EC"/>
</dbReference>
<reference evidence="10 11" key="1">
    <citation type="submission" date="2019-10" db="EMBL/GenBank/DDBJ databases">
        <title>Assembly and Annotation for the nematode Trichostrongylus colubriformis.</title>
        <authorList>
            <person name="Martin J."/>
        </authorList>
    </citation>
    <scope>NUCLEOTIDE SEQUENCE [LARGE SCALE GENOMIC DNA]</scope>
    <source>
        <strain evidence="10">G859</strain>
        <tissue evidence="10">Whole worm</tissue>
    </source>
</reference>
<name>A0AAN8EZB6_TRICO</name>
<evidence type="ECO:0000256" key="6">
    <source>
        <dbReference type="ARBA" id="ARBA00022777"/>
    </source>
</evidence>
<gene>
    <name evidence="10" type="ORF">GCK32_021806</name>
</gene>
<dbReference type="GO" id="GO:0005524">
    <property type="term" value="F:ATP binding"/>
    <property type="evidence" value="ECO:0007669"/>
    <property type="project" value="UniProtKB-KW"/>
</dbReference>
<accession>A0AAN8EZB6</accession>
<dbReference type="Pfam" id="PF01202">
    <property type="entry name" value="SKI"/>
    <property type="match status" value="1"/>
</dbReference>
<evidence type="ECO:0000256" key="2">
    <source>
        <dbReference type="ARBA" id="ARBA00008420"/>
    </source>
</evidence>
<evidence type="ECO:0000256" key="9">
    <source>
        <dbReference type="ARBA" id="ARBA00048090"/>
    </source>
</evidence>
<sequence>MSALSDVLLSKIDVIIVMGVSGSGKTTVGNNLANSLKWHYKDGDDFHSDANVAKMASGHYMPPELLDSQLSTLEDPSGEEDVIPIEIMEEQDPSVLNDVIKERLLKSF</sequence>
<dbReference type="Gene3D" id="3.40.50.300">
    <property type="entry name" value="P-loop containing nucleotide triphosphate hydrolases"/>
    <property type="match status" value="2"/>
</dbReference>
<dbReference type="Proteomes" id="UP001331761">
    <property type="component" value="Unassembled WGS sequence"/>
</dbReference>
<keyword evidence="7" id="KW-0067">ATP-binding</keyword>
<dbReference type="EC" id="2.7.1.12" evidence="3"/>
<proteinExistence type="inferred from homology"/>
<dbReference type="InterPro" id="IPR031322">
    <property type="entry name" value="Shikimate/glucono_kinase"/>
</dbReference>
<evidence type="ECO:0000313" key="10">
    <source>
        <dbReference type="EMBL" id="KAK5964737.1"/>
    </source>
</evidence>
<organism evidence="10 11">
    <name type="scientific">Trichostrongylus colubriformis</name>
    <name type="common">Black scour worm</name>
    <dbReference type="NCBI Taxonomy" id="6319"/>
    <lineage>
        <taxon>Eukaryota</taxon>
        <taxon>Metazoa</taxon>
        <taxon>Ecdysozoa</taxon>
        <taxon>Nematoda</taxon>
        <taxon>Chromadorea</taxon>
        <taxon>Rhabditida</taxon>
        <taxon>Rhabditina</taxon>
        <taxon>Rhabditomorpha</taxon>
        <taxon>Strongyloidea</taxon>
        <taxon>Trichostrongylidae</taxon>
        <taxon>Trichostrongylus</taxon>
    </lineage>
</organism>
<keyword evidence="11" id="KW-1185">Reference proteome</keyword>
<evidence type="ECO:0000256" key="3">
    <source>
        <dbReference type="ARBA" id="ARBA00012054"/>
    </source>
</evidence>
<dbReference type="InterPro" id="IPR006001">
    <property type="entry name" value="Therm_gnt_kin"/>
</dbReference>
<dbReference type="PANTHER" id="PTHR43442">
    <property type="entry name" value="GLUCONOKINASE-RELATED"/>
    <property type="match status" value="1"/>
</dbReference>
<protein>
    <recommendedName>
        <fullName evidence="3">gluconokinase</fullName>
        <ecNumber evidence="3">2.7.1.12</ecNumber>
    </recommendedName>
    <alternativeName>
        <fullName evidence="8">Gluconate kinase</fullName>
    </alternativeName>
</protein>
<dbReference type="PANTHER" id="PTHR43442:SF3">
    <property type="entry name" value="GLUCONOKINASE-RELATED"/>
    <property type="match status" value="1"/>
</dbReference>
<keyword evidence="6" id="KW-0418">Kinase</keyword>
<evidence type="ECO:0000256" key="1">
    <source>
        <dbReference type="ARBA" id="ARBA00004875"/>
    </source>
</evidence>
<keyword evidence="5" id="KW-0547">Nucleotide-binding</keyword>
<comment type="catalytic activity">
    <reaction evidence="9">
        <text>D-gluconate + ATP = 6-phospho-D-gluconate + ADP + H(+)</text>
        <dbReference type="Rhea" id="RHEA:19433"/>
        <dbReference type="ChEBI" id="CHEBI:15378"/>
        <dbReference type="ChEBI" id="CHEBI:18391"/>
        <dbReference type="ChEBI" id="CHEBI:30616"/>
        <dbReference type="ChEBI" id="CHEBI:58759"/>
        <dbReference type="ChEBI" id="CHEBI:456216"/>
        <dbReference type="EC" id="2.7.1.12"/>
    </reaction>
</comment>
<evidence type="ECO:0000256" key="4">
    <source>
        <dbReference type="ARBA" id="ARBA00022679"/>
    </source>
</evidence>
<dbReference type="SUPFAM" id="SSF52540">
    <property type="entry name" value="P-loop containing nucleoside triphosphate hydrolases"/>
    <property type="match status" value="1"/>
</dbReference>
<evidence type="ECO:0000256" key="8">
    <source>
        <dbReference type="ARBA" id="ARBA00029835"/>
    </source>
</evidence>
<dbReference type="EMBL" id="WIXE01025379">
    <property type="protein sequence ID" value="KAK5964737.1"/>
    <property type="molecule type" value="Genomic_DNA"/>
</dbReference>
<evidence type="ECO:0000256" key="5">
    <source>
        <dbReference type="ARBA" id="ARBA00022741"/>
    </source>
</evidence>
<evidence type="ECO:0000313" key="11">
    <source>
        <dbReference type="Proteomes" id="UP001331761"/>
    </source>
</evidence>
<comment type="similarity">
    <text evidence="2">Belongs to the gluconokinase GntK/GntV family.</text>
</comment>
<comment type="pathway">
    <text evidence="1">Carbohydrate acid metabolism; D-gluconate degradation.</text>
</comment>
<keyword evidence="4" id="KW-0808">Transferase</keyword>
<dbReference type="AlphaFoldDB" id="A0AAN8EZB6"/>
<evidence type="ECO:0000256" key="7">
    <source>
        <dbReference type="ARBA" id="ARBA00022840"/>
    </source>
</evidence>
<dbReference type="GO" id="GO:0005737">
    <property type="term" value="C:cytoplasm"/>
    <property type="evidence" value="ECO:0007669"/>
    <property type="project" value="TreeGrafter"/>
</dbReference>
<dbReference type="InterPro" id="IPR027417">
    <property type="entry name" value="P-loop_NTPase"/>
</dbReference>
<dbReference type="GO" id="GO:0005975">
    <property type="term" value="P:carbohydrate metabolic process"/>
    <property type="evidence" value="ECO:0007669"/>
    <property type="project" value="InterPro"/>
</dbReference>